<evidence type="ECO:0000256" key="3">
    <source>
        <dbReference type="PROSITE-ProRule" id="PRU00708"/>
    </source>
</evidence>
<evidence type="ECO:0000313" key="5">
    <source>
        <dbReference type="EMBL" id="RXH96483.1"/>
    </source>
</evidence>
<dbReference type="GO" id="GO:0003729">
    <property type="term" value="F:mRNA binding"/>
    <property type="evidence" value="ECO:0007669"/>
    <property type="project" value="UniProtKB-ARBA"/>
</dbReference>
<feature type="repeat" description="PPR" evidence="3">
    <location>
        <begin position="158"/>
        <end position="193"/>
    </location>
</feature>
<evidence type="ECO:0000313" key="6">
    <source>
        <dbReference type="Proteomes" id="UP000290289"/>
    </source>
</evidence>
<dbReference type="Pfam" id="PF13041">
    <property type="entry name" value="PPR_2"/>
    <property type="match status" value="1"/>
</dbReference>
<evidence type="ECO:0000256" key="2">
    <source>
        <dbReference type="ARBA" id="ARBA00022737"/>
    </source>
</evidence>
<dbReference type="FunFam" id="1.25.40.10:FF:000361">
    <property type="entry name" value="Pentatricopeptide repeat-containing protein chloroplastic"/>
    <property type="match status" value="2"/>
</dbReference>
<gene>
    <name evidence="5" type="ORF">DVH24_008987</name>
</gene>
<dbReference type="PANTHER" id="PTHR47926:SF386">
    <property type="entry name" value="PENTATRICOPEPTIDE REPEAT-CONTAINING PROTEIN"/>
    <property type="match status" value="1"/>
</dbReference>
<comment type="caution">
    <text evidence="5">The sequence shown here is derived from an EMBL/GenBank/DDBJ whole genome shotgun (WGS) entry which is preliminary data.</text>
</comment>
<dbReference type="GO" id="GO:0009451">
    <property type="term" value="P:RNA modification"/>
    <property type="evidence" value="ECO:0007669"/>
    <property type="project" value="InterPro"/>
</dbReference>
<name>A0A498JRH2_MALDO</name>
<dbReference type="Proteomes" id="UP000290289">
    <property type="component" value="Chromosome 6"/>
</dbReference>
<evidence type="ECO:0008006" key="7">
    <source>
        <dbReference type="Google" id="ProtNLM"/>
    </source>
</evidence>
<keyword evidence="6" id="KW-1185">Reference proteome</keyword>
<feature type="compositionally biased region" description="Low complexity" evidence="4">
    <location>
        <begin position="662"/>
        <end position="671"/>
    </location>
</feature>
<reference evidence="5 6" key="1">
    <citation type="submission" date="2018-10" db="EMBL/GenBank/DDBJ databases">
        <title>A high-quality apple genome assembly.</title>
        <authorList>
            <person name="Hu J."/>
        </authorList>
    </citation>
    <scope>NUCLEOTIDE SEQUENCE [LARGE SCALE GENOMIC DNA]</scope>
    <source>
        <strain evidence="6">cv. HFTH1</strain>
        <tissue evidence="5">Young leaf</tissue>
    </source>
</reference>
<sequence length="806" mass="87940">MASVAVAPPPLSCHSLPTPNVKHFLRPIFPPKPKPLSSLSAAQTTTHHYHQTDSLTFLQDVNNLCDAGNLSEALTLLRAHSHDAVSSSQQGKDAMGTLLQACGRRKDVETGRKVHNLVSASTVFSSDFVLNTRIITMYAMCGSPLDSRSVFDGLKRKNLFQWNALVSGYARNELFVDAIDLFVELISVTEFKPDNFTFPCVFKACGGISDVGLGQVVHGMAVKMGLISDVFVGNALIAMYGKCGSVEDAAKMFEIMPEKNLVSWNSMICGFSENGLDHESYSLLGKILESEEALVPDVATLVTVLPLCAGNGEVNMGMMIHSLAVKLGLNQELMVNNALADMYLKCGYSVEAQVLFDKNDKKNVVSWNSVIGGFSREGDVCGTFDLLRKMQMEEEKVKVNEVTILNVLPACLEESELLSLKELHAYSFRHWFIYDELVANAFVAAYTKCGSLNSAELVFHGIETKTVGSWNAVIGGCAQNGDPYKALDLYLQMKYSGLDPDEFSIGSLLLACAHLKHLQHGREIHGFVLRNGLEMDSFIGISLLSVYIHCGKLSSARILFDRTESKISVSWNAMIAGYTQVGLPDKALDLFRQMLSDEILPCEIATMSMFGACSQLVKSGGIRGIVGVVTIEYNMRENGLSSSKIIVEMASLPSPSSPVSPSPSASSSDNSATQPISHSPPNPQVEAGVNNGALDAEEKKPGIISAYFDDLHSASHREKFKKYDADYSRWLTAKYFSKTNLYGGDIFDESVTIHDQVIKSSRWPCTLSYADPVQFLEEQNSFSTFTTTAETSPGISNGKHLVKKSG</sequence>
<feature type="region of interest" description="Disordered" evidence="4">
    <location>
        <begin position="656"/>
        <end position="689"/>
    </location>
</feature>
<dbReference type="InterPro" id="IPR046960">
    <property type="entry name" value="PPR_At4g14850-like_plant"/>
</dbReference>
<feature type="repeat" description="PPR" evidence="3">
    <location>
        <begin position="466"/>
        <end position="500"/>
    </location>
</feature>
<dbReference type="InterPro" id="IPR011990">
    <property type="entry name" value="TPR-like_helical_dom_sf"/>
</dbReference>
<evidence type="ECO:0000256" key="1">
    <source>
        <dbReference type="ARBA" id="ARBA00006643"/>
    </source>
</evidence>
<dbReference type="Pfam" id="PF01535">
    <property type="entry name" value="PPR"/>
    <property type="match status" value="5"/>
</dbReference>
<dbReference type="FunFam" id="1.25.40.10:FF:000344">
    <property type="entry name" value="Pentatricopeptide repeat-containing protein"/>
    <property type="match status" value="1"/>
</dbReference>
<dbReference type="Gene3D" id="1.25.40.10">
    <property type="entry name" value="Tetratricopeptide repeat domain"/>
    <property type="match status" value="4"/>
</dbReference>
<dbReference type="PROSITE" id="PS51375">
    <property type="entry name" value="PPR"/>
    <property type="match status" value="5"/>
</dbReference>
<proteinExistence type="inferred from homology"/>
<keyword evidence="2" id="KW-0677">Repeat</keyword>
<dbReference type="STRING" id="3750.A0A498JRH2"/>
<organism evidence="5 6">
    <name type="scientific">Malus domestica</name>
    <name type="common">Apple</name>
    <name type="synonym">Pyrus malus</name>
    <dbReference type="NCBI Taxonomy" id="3750"/>
    <lineage>
        <taxon>Eukaryota</taxon>
        <taxon>Viridiplantae</taxon>
        <taxon>Streptophyta</taxon>
        <taxon>Embryophyta</taxon>
        <taxon>Tracheophyta</taxon>
        <taxon>Spermatophyta</taxon>
        <taxon>Magnoliopsida</taxon>
        <taxon>eudicotyledons</taxon>
        <taxon>Gunneridae</taxon>
        <taxon>Pentapetalae</taxon>
        <taxon>rosids</taxon>
        <taxon>fabids</taxon>
        <taxon>Rosales</taxon>
        <taxon>Rosaceae</taxon>
        <taxon>Amygdaloideae</taxon>
        <taxon>Maleae</taxon>
        <taxon>Malus</taxon>
    </lineage>
</organism>
<feature type="repeat" description="PPR" evidence="3">
    <location>
        <begin position="363"/>
        <end position="397"/>
    </location>
</feature>
<feature type="repeat" description="PPR" evidence="3">
    <location>
        <begin position="229"/>
        <end position="263"/>
    </location>
</feature>
<protein>
    <recommendedName>
        <fullName evidence="7">Pentatricopeptide repeat-containing protein</fullName>
    </recommendedName>
</protein>
<comment type="similarity">
    <text evidence="1">Belongs to the PPR family. PCMP-H subfamily.</text>
</comment>
<accession>A0A498JRH2</accession>
<dbReference type="PANTHER" id="PTHR47926">
    <property type="entry name" value="PENTATRICOPEPTIDE REPEAT-CONTAINING PROTEIN"/>
    <property type="match status" value="1"/>
</dbReference>
<dbReference type="EMBL" id="RDQH01000332">
    <property type="protein sequence ID" value="RXH96483.1"/>
    <property type="molecule type" value="Genomic_DNA"/>
</dbReference>
<evidence type="ECO:0000256" key="4">
    <source>
        <dbReference type="SAM" id="MobiDB-lite"/>
    </source>
</evidence>
<feature type="repeat" description="PPR" evidence="3">
    <location>
        <begin position="567"/>
        <end position="601"/>
    </location>
</feature>
<dbReference type="InterPro" id="IPR002885">
    <property type="entry name" value="PPR_rpt"/>
</dbReference>
<dbReference type="NCBIfam" id="TIGR00756">
    <property type="entry name" value="PPR"/>
    <property type="match status" value="3"/>
</dbReference>
<dbReference type="FunFam" id="1.25.40.10:FF:000987">
    <property type="entry name" value="Pentatricopeptide repeat-containing protein At3g14330"/>
    <property type="match status" value="1"/>
</dbReference>
<dbReference type="AlphaFoldDB" id="A0A498JRH2"/>